<dbReference type="InterPro" id="IPR013216">
    <property type="entry name" value="Methyltransf_11"/>
</dbReference>
<dbReference type="Gene3D" id="3.40.50.150">
    <property type="entry name" value="Vaccinia Virus protein VP39"/>
    <property type="match status" value="1"/>
</dbReference>
<dbReference type="PANTHER" id="PTHR13090">
    <property type="entry name" value="ARGININE-HYDROXYLASE NDUFAF5, MITOCHONDRIAL"/>
    <property type="match status" value="1"/>
</dbReference>
<keyword evidence="5" id="KW-1185">Reference proteome</keyword>
<reference evidence="4 5" key="1">
    <citation type="submission" date="2023-10" db="EMBL/GenBank/DDBJ databases">
        <title>Roseovarius strain S88 nov., isolated from a marine algae.</title>
        <authorList>
            <person name="Lee M.W."/>
            <person name="Lee J.K."/>
            <person name="Kim J.M."/>
            <person name="Choi D.G."/>
            <person name="Baek J.H."/>
            <person name="Bayburt H."/>
            <person name="Jung J.J."/>
            <person name="Han D.M."/>
            <person name="Jeon C.O."/>
        </authorList>
    </citation>
    <scope>NUCLEOTIDE SEQUENCE [LARGE SCALE GENOMIC DNA]</scope>
    <source>
        <strain evidence="4 5">S88</strain>
    </source>
</reference>
<evidence type="ECO:0000313" key="5">
    <source>
        <dbReference type="Proteomes" id="UP001364156"/>
    </source>
</evidence>
<sequence>MTRILTDQNALERNRRRASKNMATFLHETAADELKDRLEFVKKAFTKSAIVSACPAVWRKVFDQGLHVLASETLNLDECSHDLVIHAISLHWANDPVGQLIQARRALKPDGLFLAVFFGGRTLHELRNSLAQAETEITGGLAPRIVPMGDIRDLGALLQRGGYALPVSDVVSLSVSYATPFDLMHDLRAMGEANAMHDRLRHFSRRDVFLRACEIYADTYSGEDGRVRATFELVVLTGWAPGPGQPQALRPGTATSRLADALGTNELPLKD</sequence>
<dbReference type="SUPFAM" id="SSF53335">
    <property type="entry name" value="S-adenosyl-L-methionine-dependent methyltransferases"/>
    <property type="match status" value="1"/>
</dbReference>
<name>A0ABZ2HG88_9RHOB</name>
<gene>
    <name evidence="4" type="ORF">RZ517_00690</name>
</gene>
<dbReference type="InterPro" id="IPR050602">
    <property type="entry name" value="Malonyl-ACP_OMT"/>
</dbReference>
<feature type="domain" description="Methyltransferase type 11" evidence="3">
    <location>
        <begin position="60"/>
        <end position="114"/>
    </location>
</feature>
<dbReference type="InterPro" id="IPR029063">
    <property type="entry name" value="SAM-dependent_MTases_sf"/>
</dbReference>
<proteinExistence type="predicted"/>
<dbReference type="PANTHER" id="PTHR13090:SF1">
    <property type="entry name" value="ARGININE-HYDROXYLASE NDUFAF5, MITOCHONDRIAL"/>
    <property type="match status" value="1"/>
</dbReference>
<dbReference type="GO" id="GO:0008168">
    <property type="term" value="F:methyltransferase activity"/>
    <property type="evidence" value="ECO:0007669"/>
    <property type="project" value="UniProtKB-KW"/>
</dbReference>
<evidence type="ECO:0000313" key="4">
    <source>
        <dbReference type="EMBL" id="WWR46735.1"/>
    </source>
</evidence>
<dbReference type="Pfam" id="PF08241">
    <property type="entry name" value="Methyltransf_11"/>
    <property type="match status" value="1"/>
</dbReference>
<dbReference type="Proteomes" id="UP001364156">
    <property type="component" value="Chromosome"/>
</dbReference>
<evidence type="ECO:0000259" key="3">
    <source>
        <dbReference type="Pfam" id="PF08241"/>
    </source>
</evidence>
<evidence type="ECO:0000256" key="2">
    <source>
        <dbReference type="ARBA" id="ARBA00022679"/>
    </source>
</evidence>
<keyword evidence="1 4" id="KW-0489">Methyltransferase</keyword>
<organism evidence="4 5">
    <name type="scientific">Roseovarius phycicola</name>
    <dbReference type="NCBI Taxonomy" id="3080976"/>
    <lineage>
        <taxon>Bacteria</taxon>
        <taxon>Pseudomonadati</taxon>
        <taxon>Pseudomonadota</taxon>
        <taxon>Alphaproteobacteria</taxon>
        <taxon>Rhodobacterales</taxon>
        <taxon>Roseobacteraceae</taxon>
        <taxon>Roseovarius</taxon>
    </lineage>
</organism>
<accession>A0ABZ2HG88</accession>
<dbReference type="GO" id="GO:0032259">
    <property type="term" value="P:methylation"/>
    <property type="evidence" value="ECO:0007669"/>
    <property type="project" value="UniProtKB-KW"/>
</dbReference>
<evidence type="ECO:0000256" key="1">
    <source>
        <dbReference type="ARBA" id="ARBA00022603"/>
    </source>
</evidence>
<dbReference type="EMBL" id="CP146069">
    <property type="protein sequence ID" value="WWR46735.1"/>
    <property type="molecule type" value="Genomic_DNA"/>
</dbReference>
<protein>
    <submittedName>
        <fullName evidence="4">Methyltransferase domain-containing protein</fullName>
    </submittedName>
</protein>
<keyword evidence="2" id="KW-0808">Transferase</keyword>